<gene>
    <name evidence="2" type="ORF">C2845_PM09G22160</name>
</gene>
<sequence length="98" mass="10853">MCEQPGFELIDWDTLEIQESRSEEGRIEITGQDEMYASLGLRDEDERAKNTAEVAAKENAAHAGESQGSTIPLDIEGAAILVDNIISEKCYISYDEDI</sequence>
<evidence type="ECO:0000256" key="1">
    <source>
        <dbReference type="SAM" id="MobiDB-lite"/>
    </source>
</evidence>
<protein>
    <submittedName>
        <fullName evidence="2">Uncharacterized protein</fullName>
    </submittedName>
</protein>
<feature type="compositionally biased region" description="Basic and acidic residues" evidence="1">
    <location>
        <begin position="47"/>
        <end position="60"/>
    </location>
</feature>
<evidence type="ECO:0000313" key="2">
    <source>
        <dbReference type="EMBL" id="RLN13484.1"/>
    </source>
</evidence>
<proteinExistence type="predicted"/>
<feature type="region of interest" description="Disordered" evidence="1">
    <location>
        <begin position="47"/>
        <end position="69"/>
    </location>
</feature>
<comment type="caution">
    <text evidence="2">The sequence shown here is derived from an EMBL/GenBank/DDBJ whole genome shotgun (WGS) entry which is preliminary data.</text>
</comment>
<organism evidence="2 3">
    <name type="scientific">Panicum miliaceum</name>
    <name type="common">Proso millet</name>
    <name type="synonym">Broomcorn millet</name>
    <dbReference type="NCBI Taxonomy" id="4540"/>
    <lineage>
        <taxon>Eukaryota</taxon>
        <taxon>Viridiplantae</taxon>
        <taxon>Streptophyta</taxon>
        <taxon>Embryophyta</taxon>
        <taxon>Tracheophyta</taxon>
        <taxon>Spermatophyta</taxon>
        <taxon>Magnoliopsida</taxon>
        <taxon>Liliopsida</taxon>
        <taxon>Poales</taxon>
        <taxon>Poaceae</taxon>
        <taxon>PACMAD clade</taxon>
        <taxon>Panicoideae</taxon>
        <taxon>Panicodae</taxon>
        <taxon>Paniceae</taxon>
        <taxon>Panicinae</taxon>
        <taxon>Panicum</taxon>
        <taxon>Panicum sect. Panicum</taxon>
    </lineage>
</organism>
<keyword evidence="3" id="KW-1185">Reference proteome</keyword>
<name>A0A3L6S2S4_PANMI</name>
<evidence type="ECO:0000313" key="3">
    <source>
        <dbReference type="Proteomes" id="UP000275267"/>
    </source>
</evidence>
<dbReference type="AlphaFoldDB" id="A0A3L6S2S4"/>
<accession>A0A3L6S2S4</accession>
<reference evidence="3" key="1">
    <citation type="journal article" date="2019" name="Nat. Commun.">
        <title>The genome of broomcorn millet.</title>
        <authorList>
            <person name="Zou C."/>
            <person name="Miki D."/>
            <person name="Li D."/>
            <person name="Tang Q."/>
            <person name="Xiao L."/>
            <person name="Rajput S."/>
            <person name="Deng P."/>
            <person name="Jia W."/>
            <person name="Huang R."/>
            <person name="Zhang M."/>
            <person name="Sun Y."/>
            <person name="Hu J."/>
            <person name="Fu X."/>
            <person name="Schnable P.S."/>
            <person name="Li F."/>
            <person name="Zhang H."/>
            <person name="Feng B."/>
            <person name="Zhu X."/>
            <person name="Liu R."/>
            <person name="Schnable J.C."/>
            <person name="Zhu J.-K."/>
            <person name="Zhang H."/>
        </authorList>
    </citation>
    <scope>NUCLEOTIDE SEQUENCE [LARGE SCALE GENOMIC DNA]</scope>
</reference>
<dbReference type="EMBL" id="PQIB02000006">
    <property type="protein sequence ID" value="RLN13484.1"/>
    <property type="molecule type" value="Genomic_DNA"/>
</dbReference>
<dbReference type="OrthoDB" id="691906at2759"/>
<dbReference type="Proteomes" id="UP000275267">
    <property type="component" value="Unassembled WGS sequence"/>
</dbReference>